<dbReference type="AlphaFoldDB" id="A0A1M6I5Z5"/>
<dbReference type="EMBL" id="FQZE01000015">
    <property type="protein sequence ID" value="SHJ29810.1"/>
    <property type="molecule type" value="Genomic_DNA"/>
</dbReference>
<gene>
    <name evidence="1" type="ORF">SAMN05444280_115102</name>
</gene>
<organism evidence="1 2">
    <name type="scientific">Tangfeifania diversioriginum</name>
    <dbReference type="NCBI Taxonomy" id="1168035"/>
    <lineage>
        <taxon>Bacteria</taxon>
        <taxon>Pseudomonadati</taxon>
        <taxon>Bacteroidota</taxon>
        <taxon>Bacteroidia</taxon>
        <taxon>Marinilabiliales</taxon>
        <taxon>Prolixibacteraceae</taxon>
        <taxon>Tangfeifania</taxon>
    </lineage>
</organism>
<protein>
    <submittedName>
        <fullName evidence="1">Uncharacterized protein</fullName>
    </submittedName>
</protein>
<keyword evidence="2" id="KW-1185">Reference proteome</keyword>
<evidence type="ECO:0000313" key="2">
    <source>
        <dbReference type="Proteomes" id="UP000184050"/>
    </source>
</evidence>
<accession>A0A1M6I5Z5</accession>
<sequence>MERNLKNTPFGYKTAKELYEKLILLKFKKLKNSNDINDYYDFIFSTGALRDWLKVEQNLDSKDMSRLFYQNKYMCIFHSLYNNSKHYVLKMNEKYINYYVEVDGELAKGEIIDGKLYLTNDTILYDDNYLVDEVSGEHGELFLFCGIKDKHGNSENIFLYEICKKVICLYNNIIKNYYPD</sequence>
<dbReference type="RefSeq" id="WP_073169350.1">
    <property type="nucleotide sequence ID" value="NZ_FQZE01000015.1"/>
</dbReference>
<dbReference type="Proteomes" id="UP000184050">
    <property type="component" value="Unassembled WGS sequence"/>
</dbReference>
<reference evidence="1 2" key="1">
    <citation type="submission" date="2016-11" db="EMBL/GenBank/DDBJ databases">
        <authorList>
            <person name="Jaros S."/>
            <person name="Januszkiewicz K."/>
            <person name="Wedrychowicz H."/>
        </authorList>
    </citation>
    <scope>NUCLEOTIDE SEQUENCE [LARGE SCALE GENOMIC DNA]</scope>
    <source>
        <strain evidence="1 2">DSM 27063</strain>
    </source>
</reference>
<evidence type="ECO:0000313" key="1">
    <source>
        <dbReference type="EMBL" id="SHJ29810.1"/>
    </source>
</evidence>
<name>A0A1M6I5Z5_9BACT</name>
<proteinExistence type="predicted"/>